<evidence type="ECO:0000313" key="3">
    <source>
        <dbReference type="Proteomes" id="UP001515943"/>
    </source>
</evidence>
<dbReference type="EMBL" id="VSRL01000141">
    <property type="protein sequence ID" value="NKE60866.1"/>
    <property type="molecule type" value="Genomic_DNA"/>
</dbReference>
<feature type="domain" description="Ricin B lectin" evidence="1">
    <location>
        <begin position="51"/>
        <end position="192"/>
    </location>
</feature>
<dbReference type="SMART" id="SM00458">
    <property type="entry name" value="RICIN"/>
    <property type="match status" value="1"/>
</dbReference>
<name>A0ABX1FQC7_9PSEU</name>
<accession>A0ABX1FQC7</accession>
<dbReference type="PROSITE" id="PS50231">
    <property type="entry name" value="RICIN_B_LECTIN"/>
    <property type="match status" value="1"/>
</dbReference>
<dbReference type="InterPro" id="IPR035992">
    <property type="entry name" value="Ricin_B-like_lectins"/>
</dbReference>
<dbReference type="SUPFAM" id="SSF50370">
    <property type="entry name" value="Ricin B-like lectins"/>
    <property type="match status" value="1"/>
</dbReference>
<reference evidence="2 3" key="1">
    <citation type="submission" date="2019-08" db="EMBL/GenBank/DDBJ databases">
        <title>Lentzea from Indian Himalayas.</title>
        <authorList>
            <person name="Mandal S."/>
            <person name="Mallick Gupta A."/>
            <person name="Maiti P.K."/>
            <person name="Sarkar J."/>
            <person name="Mandal S."/>
        </authorList>
    </citation>
    <scope>NUCLEOTIDE SEQUENCE [LARGE SCALE GENOMIC DNA]</scope>
    <source>
        <strain evidence="2 3">PSKA42</strain>
    </source>
</reference>
<dbReference type="Pfam" id="PF00652">
    <property type="entry name" value="Ricin_B_lectin"/>
    <property type="match status" value="1"/>
</dbReference>
<keyword evidence="3" id="KW-1185">Reference proteome</keyword>
<dbReference type="Gene3D" id="2.80.10.50">
    <property type="match status" value="2"/>
</dbReference>
<comment type="caution">
    <text evidence="2">The sequence shown here is derived from an EMBL/GenBank/DDBJ whole genome shotgun (WGS) entry which is preliminary data.</text>
</comment>
<sequence length="193" mass="20720">MSAWNAVSVRFQSRARHDGHGSAMNIRRKMLVVLAALGLALTASGGVANAAGVFKPIKNTWSGLCLQPEGGSTFDARIVQMPCVPGSAIQNWHFDRISSNNYQIINEASGRCFYMNGPVRRGSPVAQVACLPRVSNHVWKTIPAPPSIAEIESMAGGDHNLCLDVPGAQTTAGLIMQTWDCNNTPAQRFVIGF</sequence>
<organism evidence="2 3">
    <name type="scientific">Lentzea indica</name>
    <dbReference type="NCBI Taxonomy" id="2604800"/>
    <lineage>
        <taxon>Bacteria</taxon>
        <taxon>Bacillati</taxon>
        <taxon>Actinomycetota</taxon>
        <taxon>Actinomycetes</taxon>
        <taxon>Pseudonocardiales</taxon>
        <taxon>Pseudonocardiaceae</taxon>
        <taxon>Lentzea</taxon>
    </lineage>
</organism>
<dbReference type="Proteomes" id="UP001515943">
    <property type="component" value="Unassembled WGS sequence"/>
</dbReference>
<proteinExistence type="predicted"/>
<dbReference type="CDD" id="cd00161">
    <property type="entry name" value="beta-trefoil_Ricin-like"/>
    <property type="match status" value="1"/>
</dbReference>
<gene>
    <name evidence="2" type="ORF">FXN61_30425</name>
</gene>
<dbReference type="InterPro" id="IPR000772">
    <property type="entry name" value="Ricin_B_lectin"/>
</dbReference>
<evidence type="ECO:0000313" key="2">
    <source>
        <dbReference type="EMBL" id="NKE60866.1"/>
    </source>
</evidence>
<protein>
    <submittedName>
        <fullName evidence="2">Ricin-type beta-trefoil lectin domain protein</fullName>
    </submittedName>
</protein>
<evidence type="ECO:0000259" key="1">
    <source>
        <dbReference type="SMART" id="SM00458"/>
    </source>
</evidence>